<name>A0A8X7BZT2_9ARAC</name>
<dbReference type="AlphaFoldDB" id="A0A8X7BZT2"/>
<comment type="caution">
    <text evidence="1">The sequence shown here is derived from an EMBL/GenBank/DDBJ whole genome shotgun (WGS) entry which is preliminary data.</text>
</comment>
<evidence type="ECO:0000313" key="1">
    <source>
        <dbReference type="EMBL" id="GFY47794.1"/>
    </source>
</evidence>
<gene>
    <name evidence="1" type="ORF">TNIN_339531</name>
</gene>
<organism evidence="1 2">
    <name type="scientific">Trichonephila inaurata madagascariensis</name>
    <dbReference type="NCBI Taxonomy" id="2747483"/>
    <lineage>
        <taxon>Eukaryota</taxon>
        <taxon>Metazoa</taxon>
        <taxon>Ecdysozoa</taxon>
        <taxon>Arthropoda</taxon>
        <taxon>Chelicerata</taxon>
        <taxon>Arachnida</taxon>
        <taxon>Araneae</taxon>
        <taxon>Araneomorphae</taxon>
        <taxon>Entelegynae</taxon>
        <taxon>Araneoidea</taxon>
        <taxon>Nephilidae</taxon>
        <taxon>Trichonephila</taxon>
        <taxon>Trichonephila inaurata</taxon>
    </lineage>
</organism>
<sequence length="150" mass="17377">MGEVRWGVHSCKDHPRQKSYSFMPAKISRRCSPDRLLSFGAPILGSTDAAHFLLLKNSLTLNLEAVYRPSRKHIRDTLEVKEEGLVRQVNYSRYKLWSFYSSVSQTEERAPLEGADRPNIPGEGLPFFIRDRKYKCNERERIFTRSNIGT</sequence>
<proteinExistence type="predicted"/>
<reference evidence="1" key="1">
    <citation type="submission" date="2020-08" db="EMBL/GenBank/DDBJ databases">
        <title>Multicomponent nature underlies the extraordinary mechanical properties of spider dragline silk.</title>
        <authorList>
            <person name="Kono N."/>
            <person name="Nakamura H."/>
            <person name="Mori M."/>
            <person name="Yoshida Y."/>
            <person name="Ohtoshi R."/>
            <person name="Malay A.D."/>
            <person name="Moran D.A.P."/>
            <person name="Tomita M."/>
            <person name="Numata K."/>
            <person name="Arakawa K."/>
        </authorList>
    </citation>
    <scope>NUCLEOTIDE SEQUENCE</scope>
</reference>
<dbReference type="EMBL" id="BMAV01006106">
    <property type="protein sequence ID" value="GFY47794.1"/>
    <property type="molecule type" value="Genomic_DNA"/>
</dbReference>
<dbReference type="Proteomes" id="UP000886998">
    <property type="component" value="Unassembled WGS sequence"/>
</dbReference>
<evidence type="ECO:0000313" key="2">
    <source>
        <dbReference type="Proteomes" id="UP000886998"/>
    </source>
</evidence>
<keyword evidence="2" id="KW-1185">Reference proteome</keyword>
<accession>A0A8X7BZT2</accession>
<protein>
    <submittedName>
        <fullName evidence="1">Uncharacterized protein</fullName>
    </submittedName>
</protein>